<comment type="caution">
    <text evidence="1">The sequence shown here is derived from an EMBL/GenBank/DDBJ whole genome shotgun (WGS) entry which is preliminary data.</text>
</comment>
<dbReference type="GO" id="GO:0030286">
    <property type="term" value="C:dynein complex"/>
    <property type="evidence" value="ECO:0007669"/>
    <property type="project" value="InterPro"/>
</dbReference>
<dbReference type="PANTHER" id="PTHR45703">
    <property type="entry name" value="DYNEIN HEAVY CHAIN"/>
    <property type="match status" value="1"/>
</dbReference>
<dbReference type="PANTHER" id="PTHR45703:SF22">
    <property type="entry name" value="DYNEIN CYTOPLASMIC 2 HEAVY CHAIN 1"/>
    <property type="match status" value="1"/>
</dbReference>
<dbReference type="GO" id="GO:0045505">
    <property type="term" value="F:dynein intermediate chain binding"/>
    <property type="evidence" value="ECO:0007669"/>
    <property type="project" value="InterPro"/>
</dbReference>
<dbReference type="OrthoDB" id="447173at2759"/>
<dbReference type="Gene3D" id="1.20.58.1120">
    <property type="match status" value="1"/>
</dbReference>
<keyword evidence="2" id="KW-1185">Reference proteome</keyword>
<proteinExistence type="predicted"/>
<sequence>MCDVIVEWLSHLSEGMKGTLQQHLIQCLSEARSDSGMDPLKSPSQILCLADAILFTERCEESIREGRLTNFKKELEAKLESYTNVDLSSDGSRESQVDSHVLELKLKALILDTIHNIDVVTSLIRASTTTLADWEWQKQLRWTVHTISLSLCTSRAIEI</sequence>
<dbReference type="AlphaFoldDB" id="A0A5B7J2V3"/>
<reference evidence="1 2" key="1">
    <citation type="submission" date="2019-05" db="EMBL/GenBank/DDBJ databases">
        <title>Another draft genome of Portunus trituberculatus and its Hox gene families provides insights of decapod evolution.</title>
        <authorList>
            <person name="Jeong J.-H."/>
            <person name="Song I."/>
            <person name="Kim S."/>
            <person name="Choi T."/>
            <person name="Kim D."/>
            <person name="Ryu S."/>
            <person name="Kim W."/>
        </authorList>
    </citation>
    <scope>NUCLEOTIDE SEQUENCE [LARGE SCALE GENOMIC DNA]</scope>
    <source>
        <tissue evidence="1">Muscle</tissue>
    </source>
</reference>
<accession>A0A5B7J2V3</accession>
<evidence type="ECO:0000313" key="1">
    <source>
        <dbReference type="EMBL" id="MPC92181.1"/>
    </source>
</evidence>
<dbReference type="GO" id="GO:0007018">
    <property type="term" value="P:microtubule-based movement"/>
    <property type="evidence" value="ECO:0007669"/>
    <property type="project" value="InterPro"/>
</dbReference>
<organism evidence="1 2">
    <name type="scientific">Portunus trituberculatus</name>
    <name type="common">Swimming crab</name>
    <name type="synonym">Neptunus trituberculatus</name>
    <dbReference type="NCBI Taxonomy" id="210409"/>
    <lineage>
        <taxon>Eukaryota</taxon>
        <taxon>Metazoa</taxon>
        <taxon>Ecdysozoa</taxon>
        <taxon>Arthropoda</taxon>
        <taxon>Crustacea</taxon>
        <taxon>Multicrustacea</taxon>
        <taxon>Malacostraca</taxon>
        <taxon>Eumalacostraca</taxon>
        <taxon>Eucarida</taxon>
        <taxon>Decapoda</taxon>
        <taxon>Pleocyemata</taxon>
        <taxon>Brachyura</taxon>
        <taxon>Eubrachyura</taxon>
        <taxon>Portunoidea</taxon>
        <taxon>Portunidae</taxon>
        <taxon>Portuninae</taxon>
        <taxon>Portunus</taxon>
    </lineage>
</organism>
<name>A0A5B7J2V3_PORTR</name>
<gene>
    <name evidence="1" type="primary">DYH1B_4</name>
    <name evidence="1" type="ORF">E2C01_087255</name>
</gene>
<dbReference type="EMBL" id="VSRR010090358">
    <property type="protein sequence ID" value="MPC92181.1"/>
    <property type="molecule type" value="Genomic_DNA"/>
</dbReference>
<dbReference type="Proteomes" id="UP000324222">
    <property type="component" value="Unassembled WGS sequence"/>
</dbReference>
<evidence type="ECO:0000313" key="2">
    <source>
        <dbReference type="Proteomes" id="UP000324222"/>
    </source>
</evidence>
<dbReference type="GO" id="GO:0051959">
    <property type="term" value="F:dynein light intermediate chain binding"/>
    <property type="evidence" value="ECO:0007669"/>
    <property type="project" value="InterPro"/>
</dbReference>
<dbReference type="InterPro" id="IPR026983">
    <property type="entry name" value="DHC"/>
</dbReference>
<protein>
    <submittedName>
        <fullName evidence="1">Cytoplasmic dynein 2 heavy chain 1</fullName>
    </submittedName>
</protein>